<evidence type="ECO:0000313" key="9">
    <source>
        <dbReference type="EMBL" id="TWT53556.1"/>
    </source>
</evidence>
<dbReference type="GO" id="GO:0005576">
    <property type="term" value="C:extracellular region"/>
    <property type="evidence" value="ECO:0007669"/>
    <property type="project" value="TreeGrafter"/>
</dbReference>
<dbReference type="PROSITE" id="PS00659">
    <property type="entry name" value="GLYCOSYL_HYDROL_F5"/>
    <property type="match status" value="1"/>
</dbReference>
<keyword evidence="5 7" id="KW-0326">Glycosidase</keyword>
<keyword evidence="2 7" id="KW-0378">Hydrolase</keyword>
<dbReference type="GO" id="GO:0008810">
    <property type="term" value="F:cellulase activity"/>
    <property type="evidence" value="ECO:0007669"/>
    <property type="project" value="UniProtKB-EC"/>
</dbReference>
<dbReference type="InterPro" id="IPR050386">
    <property type="entry name" value="Glycosyl_hydrolase_5"/>
</dbReference>
<evidence type="ECO:0000256" key="3">
    <source>
        <dbReference type="ARBA" id="ARBA00023001"/>
    </source>
</evidence>
<protein>
    <submittedName>
        <fullName evidence="9">Endoglucanase E-5</fullName>
        <ecNumber evidence="9">3.2.1.4</ecNumber>
    </submittedName>
</protein>
<gene>
    <name evidence="9" type="primary">celE</name>
    <name evidence="9" type="ORF">Pla22_11850</name>
</gene>
<dbReference type="OrthoDB" id="221687at2"/>
<evidence type="ECO:0000256" key="7">
    <source>
        <dbReference type="RuleBase" id="RU361153"/>
    </source>
</evidence>
<keyword evidence="6" id="KW-0624">Polysaccharide degradation</keyword>
<name>A0A5C5WRV6_9BACT</name>
<dbReference type="Pfam" id="PF00150">
    <property type="entry name" value="Cellulase"/>
    <property type="match status" value="1"/>
</dbReference>
<comment type="caution">
    <text evidence="9">The sequence shown here is derived from an EMBL/GenBank/DDBJ whole genome shotgun (WGS) entry which is preliminary data.</text>
</comment>
<dbReference type="AlphaFoldDB" id="A0A5C5WRV6"/>
<keyword evidence="3" id="KW-0136">Cellulose degradation</keyword>
<dbReference type="GO" id="GO:0030245">
    <property type="term" value="P:cellulose catabolic process"/>
    <property type="evidence" value="ECO:0007669"/>
    <property type="project" value="UniProtKB-KW"/>
</dbReference>
<dbReference type="EMBL" id="SJPI01000001">
    <property type="protein sequence ID" value="TWT53556.1"/>
    <property type="molecule type" value="Genomic_DNA"/>
</dbReference>
<reference evidence="9 10" key="1">
    <citation type="submission" date="2019-02" db="EMBL/GenBank/DDBJ databases">
        <title>Deep-cultivation of Planctomycetes and their phenomic and genomic characterization uncovers novel biology.</title>
        <authorList>
            <person name="Wiegand S."/>
            <person name="Jogler M."/>
            <person name="Boedeker C."/>
            <person name="Pinto D."/>
            <person name="Vollmers J."/>
            <person name="Rivas-Marin E."/>
            <person name="Kohn T."/>
            <person name="Peeters S.H."/>
            <person name="Heuer A."/>
            <person name="Rast P."/>
            <person name="Oberbeckmann S."/>
            <person name="Bunk B."/>
            <person name="Jeske O."/>
            <person name="Meyerdierks A."/>
            <person name="Storesund J.E."/>
            <person name="Kallscheuer N."/>
            <person name="Luecker S."/>
            <person name="Lage O.M."/>
            <person name="Pohl T."/>
            <person name="Merkel B.J."/>
            <person name="Hornburger P."/>
            <person name="Mueller R.-W."/>
            <person name="Bruemmer F."/>
            <person name="Labrenz M."/>
            <person name="Spormann A.M."/>
            <person name="Op Den Camp H."/>
            <person name="Overmann J."/>
            <person name="Amann R."/>
            <person name="Jetten M.S.M."/>
            <person name="Mascher T."/>
            <person name="Medema M.H."/>
            <person name="Devos D.P."/>
            <person name="Kaster A.-K."/>
            <person name="Ovreas L."/>
            <person name="Rohde M."/>
            <person name="Galperin M.Y."/>
            <person name="Jogler C."/>
        </authorList>
    </citation>
    <scope>NUCLEOTIDE SEQUENCE [LARGE SCALE GENOMIC DNA]</scope>
    <source>
        <strain evidence="9 10">Pla22</strain>
    </source>
</reference>
<proteinExistence type="inferred from homology"/>
<sequence length="440" mass="50053">MISAVMTLVDEIILLIALANMGLPLGEPQRVHVRDMYHGKSVVGAQGELLRGASVAVFKFRRDTLGEPGNPTVDYATDPAFWDQMKASGVNAVRVVFFDAFQRSRGDFHVHPNQPFPFTSLSIADAMVQGIEDRRTAMRQAVLDRDALLADFDTIVELAAERQMYVMINYHDVTGYQDPDFEEGLNRHQSQFAYKTSKDYLFRFWSLIAPRYAHRTHVFYELMNEPVGYHPNDYSRQHVRDIVQTYHLVRALAPDTHIVLGSFTTPASFNERSMLRVAYEMERYGAADPEKNGVDFENASIGFHPYDISDLPHSAVPIREVMRRYAVINTELGLPHALRISDEEPESPGYFNDFLSSQSMERINVSWFAWNTFGPEEFGLVFEDIFCSDAHAKGYFWGEELSLAEGLARLQQTDCIDAQEAYDIALSLFHVHTDDPKATQ</sequence>
<dbReference type="InterPro" id="IPR001547">
    <property type="entry name" value="Glyco_hydro_5"/>
</dbReference>
<dbReference type="RefSeq" id="WP_146513755.1">
    <property type="nucleotide sequence ID" value="NZ_SJPI01000001.1"/>
</dbReference>
<dbReference type="PANTHER" id="PTHR31297">
    <property type="entry name" value="GLUCAN ENDO-1,6-BETA-GLUCOSIDASE B"/>
    <property type="match status" value="1"/>
</dbReference>
<evidence type="ECO:0000256" key="6">
    <source>
        <dbReference type="ARBA" id="ARBA00023326"/>
    </source>
</evidence>
<feature type="domain" description="Glycoside hydrolase family 5" evidence="8">
    <location>
        <begin position="75"/>
        <end position="310"/>
    </location>
</feature>
<evidence type="ECO:0000259" key="8">
    <source>
        <dbReference type="Pfam" id="PF00150"/>
    </source>
</evidence>
<accession>A0A5C5WRV6</accession>
<evidence type="ECO:0000256" key="5">
    <source>
        <dbReference type="ARBA" id="ARBA00023295"/>
    </source>
</evidence>
<comment type="similarity">
    <text evidence="1 7">Belongs to the glycosyl hydrolase 5 (cellulase A) family.</text>
</comment>
<dbReference type="SUPFAM" id="SSF51445">
    <property type="entry name" value="(Trans)glycosidases"/>
    <property type="match status" value="1"/>
</dbReference>
<dbReference type="InterPro" id="IPR017853">
    <property type="entry name" value="GH"/>
</dbReference>
<dbReference type="InterPro" id="IPR018087">
    <property type="entry name" value="Glyco_hydro_5_CS"/>
</dbReference>
<evidence type="ECO:0000313" key="10">
    <source>
        <dbReference type="Proteomes" id="UP000316598"/>
    </source>
</evidence>
<dbReference type="GO" id="GO:0009986">
    <property type="term" value="C:cell surface"/>
    <property type="evidence" value="ECO:0007669"/>
    <property type="project" value="TreeGrafter"/>
</dbReference>
<evidence type="ECO:0000256" key="2">
    <source>
        <dbReference type="ARBA" id="ARBA00022801"/>
    </source>
</evidence>
<dbReference type="EC" id="3.2.1.4" evidence="9"/>
<organism evidence="9 10">
    <name type="scientific">Rubripirellula amarantea</name>
    <dbReference type="NCBI Taxonomy" id="2527999"/>
    <lineage>
        <taxon>Bacteria</taxon>
        <taxon>Pseudomonadati</taxon>
        <taxon>Planctomycetota</taxon>
        <taxon>Planctomycetia</taxon>
        <taxon>Pirellulales</taxon>
        <taxon>Pirellulaceae</taxon>
        <taxon>Rubripirellula</taxon>
    </lineage>
</organism>
<dbReference type="Proteomes" id="UP000316598">
    <property type="component" value="Unassembled WGS sequence"/>
</dbReference>
<dbReference type="GO" id="GO:0008422">
    <property type="term" value="F:beta-glucosidase activity"/>
    <property type="evidence" value="ECO:0007669"/>
    <property type="project" value="TreeGrafter"/>
</dbReference>
<evidence type="ECO:0000256" key="4">
    <source>
        <dbReference type="ARBA" id="ARBA00023277"/>
    </source>
</evidence>
<keyword evidence="4" id="KW-0119">Carbohydrate metabolism</keyword>
<dbReference type="PANTHER" id="PTHR31297:SF41">
    <property type="entry name" value="ENDOGLUCANASE, PUTATIVE (AFU_ORTHOLOGUE AFUA_5G01830)-RELATED"/>
    <property type="match status" value="1"/>
</dbReference>
<dbReference type="Gene3D" id="3.20.20.80">
    <property type="entry name" value="Glycosidases"/>
    <property type="match status" value="1"/>
</dbReference>
<evidence type="ECO:0000256" key="1">
    <source>
        <dbReference type="ARBA" id="ARBA00005641"/>
    </source>
</evidence>
<keyword evidence="10" id="KW-1185">Reference proteome</keyword>